<gene>
    <name evidence="1" type="ORF">AFERRI_270015</name>
</gene>
<comment type="caution">
    <text evidence="1">The sequence shown here is derived from an EMBL/GenBank/DDBJ whole genome shotgun (WGS) entry which is preliminary data.</text>
</comment>
<sequence length="24" mass="2850">MVYSVLEHARDLKHLFLDTFSVDN</sequence>
<reference evidence="1" key="2">
    <citation type="submission" date="2014-07" db="EMBL/GenBank/DDBJ databases">
        <title>Initial genome analysis of the psychrotolerant acidophile Acidithiobacillus ferrivorans CF27: insights into iron and sulfur oxidation pathways and into biofilm formation.</title>
        <authorList>
            <person name="Talla E."/>
            <person name="Hedrich S."/>
            <person name="Mangenot S."/>
            <person name="Ji B."/>
            <person name="Johnson D.B."/>
            <person name="Barbe V."/>
            <person name="Bonnefoy V."/>
        </authorList>
    </citation>
    <scope>NUCLEOTIDE SEQUENCE [LARGE SCALE GENOMIC DNA]</scope>
    <source>
        <strain evidence="1">CF27</strain>
    </source>
</reference>
<protein>
    <submittedName>
        <fullName evidence="1">Uncharacterized protein</fullName>
    </submittedName>
</protein>
<name>A0A060URY6_9PROT</name>
<reference evidence="1" key="1">
    <citation type="submission" date="2014-03" db="EMBL/GenBank/DDBJ databases">
        <authorList>
            <person name="Genoscope - CEA"/>
        </authorList>
    </citation>
    <scope>NUCLEOTIDE SEQUENCE [LARGE SCALE GENOMIC DNA]</scope>
    <source>
        <strain evidence="1">CF27</strain>
    </source>
</reference>
<organism evidence="1">
    <name type="scientific">Acidithiobacillus ferrivorans</name>
    <dbReference type="NCBI Taxonomy" id="160808"/>
    <lineage>
        <taxon>Bacteria</taxon>
        <taxon>Pseudomonadati</taxon>
        <taxon>Pseudomonadota</taxon>
        <taxon>Acidithiobacillia</taxon>
        <taxon>Acidithiobacillales</taxon>
        <taxon>Acidithiobacillaceae</taxon>
        <taxon>Acidithiobacillus</taxon>
    </lineage>
</organism>
<evidence type="ECO:0000313" key="1">
    <source>
        <dbReference type="EMBL" id="CDQ09334.1"/>
    </source>
</evidence>
<dbReference type="EMBL" id="CCCS020000020">
    <property type="protein sequence ID" value="CDQ09334.1"/>
    <property type="molecule type" value="Genomic_DNA"/>
</dbReference>
<accession>A0A060URY6</accession>
<proteinExistence type="predicted"/>
<dbReference type="AlphaFoldDB" id="A0A060URY6"/>